<organism evidence="3">
    <name type="scientific">marine sediment metagenome</name>
    <dbReference type="NCBI Taxonomy" id="412755"/>
    <lineage>
        <taxon>unclassified sequences</taxon>
        <taxon>metagenomes</taxon>
        <taxon>ecological metagenomes</taxon>
    </lineage>
</organism>
<dbReference type="InterPro" id="IPR036663">
    <property type="entry name" value="Fumarylacetoacetase_C_sf"/>
</dbReference>
<dbReference type="EMBL" id="LAZR01000010">
    <property type="protein sequence ID" value="KKO08071.1"/>
    <property type="molecule type" value="Genomic_DNA"/>
</dbReference>
<dbReference type="Pfam" id="PF01557">
    <property type="entry name" value="FAA_hydrolase"/>
    <property type="match status" value="1"/>
</dbReference>
<sequence length="264" mass="27704">MSSTSEPTEAAELLLQARALKTPCASIVERCQIASMEQAYAAQQQWQRLSIERGDRIAGYKLGLSNPAAQAAMGLDGPLQGVLMANAQYPAGSTLAYTDFIAPRAEIEVAMVFAQDLTDPELGRSQLLAALHAVVPALEICDSAIAGWPKTLFDAVADNLSSGGYLLGTPQCEPAKIDASALTATLELNGEQIAEGKASSAMGDPIEACLWLVRDRLRQGVSIKAGDIILTGALTGLHPIAPGDHLVLRMGELGEVSCRFSSAA</sequence>
<dbReference type="Gene3D" id="3.90.850.10">
    <property type="entry name" value="Fumarylacetoacetase-like, C-terminal domain"/>
    <property type="match status" value="1"/>
</dbReference>
<name>A0A0F9VSH6_9ZZZZ</name>
<evidence type="ECO:0000256" key="1">
    <source>
        <dbReference type="ARBA" id="ARBA00023239"/>
    </source>
</evidence>
<reference evidence="3" key="1">
    <citation type="journal article" date="2015" name="Nature">
        <title>Complex archaea that bridge the gap between prokaryotes and eukaryotes.</title>
        <authorList>
            <person name="Spang A."/>
            <person name="Saw J.H."/>
            <person name="Jorgensen S.L."/>
            <person name="Zaremba-Niedzwiedzka K."/>
            <person name="Martijn J."/>
            <person name="Lind A.E."/>
            <person name="van Eijk R."/>
            <person name="Schleper C."/>
            <person name="Guy L."/>
            <person name="Ettema T.J."/>
        </authorList>
    </citation>
    <scope>NUCLEOTIDE SEQUENCE</scope>
</reference>
<feature type="domain" description="Fumarylacetoacetase-like C-terminal" evidence="2">
    <location>
        <begin position="89"/>
        <end position="259"/>
    </location>
</feature>
<dbReference type="AlphaFoldDB" id="A0A0F9VSH6"/>
<dbReference type="PANTHER" id="PTHR30143:SF0">
    <property type="entry name" value="2-KETO-4-PENTENOATE HYDRATASE"/>
    <property type="match status" value="1"/>
</dbReference>
<evidence type="ECO:0000313" key="3">
    <source>
        <dbReference type="EMBL" id="KKO08071.1"/>
    </source>
</evidence>
<comment type="caution">
    <text evidence="3">The sequence shown here is derived from an EMBL/GenBank/DDBJ whole genome shotgun (WGS) entry which is preliminary data.</text>
</comment>
<dbReference type="GO" id="GO:0005737">
    <property type="term" value="C:cytoplasm"/>
    <property type="evidence" value="ECO:0007669"/>
    <property type="project" value="TreeGrafter"/>
</dbReference>
<dbReference type="SUPFAM" id="SSF56529">
    <property type="entry name" value="FAH"/>
    <property type="match status" value="1"/>
</dbReference>
<evidence type="ECO:0000259" key="2">
    <source>
        <dbReference type="Pfam" id="PF01557"/>
    </source>
</evidence>
<keyword evidence="1" id="KW-0456">Lyase</keyword>
<gene>
    <name evidence="3" type="ORF">LCGC14_0047650</name>
</gene>
<protein>
    <recommendedName>
        <fullName evidence="2">Fumarylacetoacetase-like C-terminal domain-containing protein</fullName>
    </recommendedName>
</protein>
<dbReference type="GO" id="GO:0008684">
    <property type="term" value="F:2-oxopent-4-enoate hydratase activity"/>
    <property type="evidence" value="ECO:0007669"/>
    <property type="project" value="TreeGrafter"/>
</dbReference>
<dbReference type="PANTHER" id="PTHR30143">
    <property type="entry name" value="ACID HYDRATASE"/>
    <property type="match status" value="1"/>
</dbReference>
<dbReference type="InterPro" id="IPR050772">
    <property type="entry name" value="Hydratase-Decarb/MhpD_sf"/>
</dbReference>
<accession>A0A0F9VSH6</accession>
<dbReference type="InterPro" id="IPR011234">
    <property type="entry name" value="Fumarylacetoacetase-like_C"/>
</dbReference>
<proteinExistence type="predicted"/>